<evidence type="ECO:0000256" key="5">
    <source>
        <dbReference type="RuleBase" id="RU363041"/>
    </source>
</evidence>
<dbReference type="Proteomes" id="UP000282957">
    <property type="component" value="Unassembled WGS sequence"/>
</dbReference>
<comment type="caution">
    <text evidence="6">The sequence shown here is derived from an EMBL/GenBank/DDBJ whole genome shotgun (WGS) entry which is preliminary data.</text>
</comment>
<feature type="transmembrane region" description="Helical" evidence="5">
    <location>
        <begin position="193"/>
        <end position="213"/>
    </location>
</feature>
<gene>
    <name evidence="6" type="ORF">EOD42_10870</name>
</gene>
<keyword evidence="3 5" id="KW-1133">Transmembrane helix</keyword>
<evidence type="ECO:0000256" key="2">
    <source>
        <dbReference type="ARBA" id="ARBA00022692"/>
    </source>
</evidence>
<comment type="similarity">
    <text evidence="5">Belongs to the 4-toluene sulfonate uptake permease (TSUP) (TC 2.A.102) family.</text>
</comment>
<dbReference type="OrthoDB" id="8478323at2"/>
<dbReference type="AlphaFoldDB" id="A0A437MGY1"/>
<keyword evidence="2 5" id="KW-0812">Transmembrane</keyword>
<organism evidence="6 7">
    <name type="scientific">Rhodovarius crocodyli</name>
    <dbReference type="NCBI Taxonomy" id="1979269"/>
    <lineage>
        <taxon>Bacteria</taxon>
        <taxon>Pseudomonadati</taxon>
        <taxon>Pseudomonadota</taxon>
        <taxon>Alphaproteobacteria</taxon>
        <taxon>Acetobacterales</taxon>
        <taxon>Roseomonadaceae</taxon>
        <taxon>Rhodovarius</taxon>
    </lineage>
</organism>
<reference evidence="6 7" key="1">
    <citation type="submission" date="2019-01" db="EMBL/GenBank/DDBJ databases">
        <authorList>
            <person name="Chen W.-M."/>
        </authorList>
    </citation>
    <scope>NUCLEOTIDE SEQUENCE [LARGE SCALE GENOMIC DNA]</scope>
    <source>
        <strain evidence="6 7">CCP-6</strain>
    </source>
</reference>
<dbReference type="InterPro" id="IPR002781">
    <property type="entry name" value="TM_pro_TauE-like"/>
</dbReference>
<dbReference type="RefSeq" id="WP_127787544.1">
    <property type="nucleotide sequence ID" value="NZ_SACL01000003.1"/>
</dbReference>
<dbReference type="Pfam" id="PF01925">
    <property type="entry name" value="TauE"/>
    <property type="match status" value="1"/>
</dbReference>
<feature type="transmembrane region" description="Helical" evidence="5">
    <location>
        <begin position="225"/>
        <end position="245"/>
    </location>
</feature>
<name>A0A437MGY1_9PROT</name>
<comment type="subcellular location">
    <subcellularLocation>
        <location evidence="5">Cell membrane</location>
        <topology evidence="5">Multi-pass membrane protein</topology>
    </subcellularLocation>
    <subcellularLocation>
        <location evidence="1">Membrane</location>
        <topology evidence="1">Multi-pass membrane protein</topology>
    </subcellularLocation>
</comment>
<keyword evidence="7" id="KW-1185">Reference proteome</keyword>
<sequence>MSLFTAALLILTMVFTSFLSGIFGMAGGLILVGVLLALLPLPDAMALHAVTQISSNGWRAASWIRYVRWRVIGGYALGCFAALIGWSLFRYVPDKPVALLLLGVSPFMVKLLPRDFRPNAENPVHGLIYGGLCMTLMLLTGVAGPLLDRFFLGGSLERRQIVATKAVCQVFGHLLKLVYFGGLIEQAGNLDPVMAVAAVLASMAGTFLARPVLEAMSDTSYRLWAGRIILAVSLFFIAQGCWLLLQERLA</sequence>
<keyword evidence="4 5" id="KW-0472">Membrane</keyword>
<dbReference type="EMBL" id="SACL01000003">
    <property type="protein sequence ID" value="RVT96897.1"/>
    <property type="molecule type" value="Genomic_DNA"/>
</dbReference>
<feature type="transmembrane region" description="Helical" evidence="5">
    <location>
        <begin position="124"/>
        <end position="147"/>
    </location>
</feature>
<accession>A0A437MGY1</accession>
<protein>
    <recommendedName>
        <fullName evidence="5">Probable membrane transporter protein</fullName>
    </recommendedName>
</protein>
<feature type="transmembrane region" description="Helical" evidence="5">
    <location>
        <begin position="71"/>
        <end position="89"/>
    </location>
</feature>
<evidence type="ECO:0000313" key="7">
    <source>
        <dbReference type="Proteomes" id="UP000282957"/>
    </source>
</evidence>
<evidence type="ECO:0000256" key="4">
    <source>
        <dbReference type="ARBA" id="ARBA00023136"/>
    </source>
</evidence>
<evidence type="ECO:0000313" key="6">
    <source>
        <dbReference type="EMBL" id="RVT96897.1"/>
    </source>
</evidence>
<keyword evidence="5" id="KW-1003">Cell membrane</keyword>
<dbReference type="GO" id="GO:0005886">
    <property type="term" value="C:plasma membrane"/>
    <property type="evidence" value="ECO:0007669"/>
    <property type="project" value="UniProtKB-SubCell"/>
</dbReference>
<evidence type="ECO:0000256" key="3">
    <source>
        <dbReference type="ARBA" id="ARBA00022989"/>
    </source>
</evidence>
<proteinExistence type="inferred from homology"/>
<evidence type="ECO:0000256" key="1">
    <source>
        <dbReference type="ARBA" id="ARBA00004141"/>
    </source>
</evidence>